<feature type="compositionally biased region" description="Basic and acidic residues" evidence="1">
    <location>
        <begin position="390"/>
        <end position="434"/>
    </location>
</feature>
<gene>
    <name evidence="2" type="ORF">L207DRAFT_512549</name>
</gene>
<feature type="compositionally biased region" description="Low complexity" evidence="1">
    <location>
        <begin position="635"/>
        <end position="650"/>
    </location>
</feature>
<feature type="compositionally biased region" description="Polar residues" evidence="1">
    <location>
        <begin position="221"/>
        <end position="233"/>
    </location>
</feature>
<feature type="compositionally biased region" description="Polar residues" evidence="1">
    <location>
        <begin position="329"/>
        <end position="340"/>
    </location>
</feature>
<organism evidence="2 3">
    <name type="scientific">Hyaloscypha variabilis (strain UAMH 11265 / GT02V1 / F)</name>
    <name type="common">Meliniomyces variabilis</name>
    <dbReference type="NCBI Taxonomy" id="1149755"/>
    <lineage>
        <taxon>Eukaryota</taxon>
        <taxon>Fungi</taxon>
        <taxon>Dikarya</taxon>
        <taxon>Ascomycota</taxon>
        <taxon>Pezizomycotina</taxon>
        <taxon>Leotiomycetes</taxon>
        <taxon>Helotiales</taxon>
        <taxon>Hyaloscyphaceae</taxon>
        <taxon>Hyaloscypha</taxon>
        <taxon>Hyaloscypha variabilis</taxon>
    </lineage>
</organism>
<dbReference type="OrthoDB" id="3526078at2759"/>
<feature type="compositionally biased region" description="Low complexity" evidence="1">
    <location>
        <begin position="958"/>
        <end position="971"/>
    </location>
</feature>
<feature type="region of interest" description="Disordered" evidence="1">
    <location>
        <begin position="211"/>
        <end position="990"/>
    </location>
</feature>
<dbReference type="EMBL" id="KZ613946">
    <property type="protein sequence ID" value="PMD39487.1"/>
    <property type="molecule type" value="Genomic_DNA"/>
</dbReference>
<feature type="compositionally biased region" description="Low complexity" evidence="1">
    <location>
        <begin position="564"/>
        <end position="592"/>
    </location>
</feature>
<sequence>MGPPVLPGYSLRVQLFSPLAHASGDRPIRCFRVVTQPEATVREFCQEASRIHEINYGQPLAIKKVQDDQEFDVTQSEILGHLFTNTATVRVIQAAANPSIRDSVPPTSALRFDPNVTRKREREGSVRPNGIPPSSTWNPNKRQRVSQLDPDEPLPSRENEPERRNGRLPEVKVIPDSQDEGSSPRQFNTSRQTEIQNDISNHVNEIQNSSPLVQASERAHSNGSQRAKSSSYHISRPTERGTSVSTAATSPFSVDQQTPTQNGLTSATKRKRLDPSPKPRPTANRSMNEDTIYDSIASEDEGATTLRKKKSSLKMQNSPNNALPGVESIWSNSTFNTPPNGTRRPSRSREGSSAGELPLTPNSKEREKRQQDKAEADEAKRARRAAAEAAEQRRLEAEEARQAEESRIAKEERAKREEQERLEVEEFQREEAKRQAVIAKTAHLHKEREENEKKQAEEKRRLEKERIAKEKAESERSANKKAEAEAKKLREEEEKERQRQPAEAERVCQEEERVEKERRAAEEATKKSISPEEPRKRHSSSPILPRTASSSAIKPQSATPYIPSGRKSALKSSLSSQAIASSSPSSPEISRGVGIEAQMPLPPAKMNRKVSFDLHERKETPIKPPTRILPPPKSTTPKASSLKASAPVPATKTSIPNASSSKVSPPAHATPKASSSKISPPPQASQQGVSSVKRSKTPIPVPSTLKRPSLERSITPASRPALAASLKEPSPQITATRITPPARSGSQKSETPSIPPKEVIVLEDSSNSSSDSDSEEDIPAKVNPAKSAKPHSQSLRPALPATVVTKPEVSKSEEEEEIDEDETQSHNSSTRDSRSPVIYSQHMTTKSVPNLRLPSPQRESRPEKESSDSDSSESSSDDEEEDDESTPKPKAKDVEMNDADEESEDSESDADAQKAVTQDVQMKDAKEEEDSVESESESESESEGMEVQIPKSSPPIVPAAKSAKVSAPKPSQANNILSTANSSAVPSSSAIRPTFKVGASLSSMNSSKLLYKSTPVKPLTPARSSQPTKVNMDQGSDSEEEEESDENSTFSSDEEPSKPTATKIATKSQPKATYPDSSDSDSSESDDEKGARNELTVMIANLANGNSQVSVPSPKAYRSSTQQQEVKKYGKKGEKKVDKWTTGQKFSMPP</sequence>
<feature type="compositionally biased region" description="Polar residues" evidence="1">
    <location>
        <begin position="1022"/>
        <end position="1035"/>
    </location>
</feature>
<feature type="region of interest" description="Disordered" evidence="1">
    <location>
        <begin position="1012"/>
        <end position="1150"/>
    </location>
</feature>
<feature type="compositionally biased region" description="Basic and acidic residues" evidence="1">
    <location>
        <begin position="154"/>
        <end position="170"/>
    </location>
</feature>
<feature type="compositionally biased region" description="Acidic residues" evidence="1">
    <location>
        <begin position="813"/>
        <end position="822"/>
    </location>
</feature>
<evidence type="ECO:0000313" key="2">
    <source>
        <dbReference type="EMBL" id="PMD39487.1"/>
    </source>
</evidence>
<accession>A0A2J6RLV7</accession>
<feature type="compositionally biased region" description="Acidic residues" evidence="1">
    <location>
        <begin position="1036"/>
        <end position="1046"/>
    </location>
</feature>
<feature type="compositionally biased region" description="Pro residues" evidence="1">
    <location>
        <begin position="622"/>
        <end position="634"/>
    </location>
</feature>
<feature type="compositionally biased region" description="Basic and acidic residues" evidence="1">
    <location>
        <begin position="363"/>
        <end position="380"/>
    </location>
</feature>
<feature type="compositionally biased region" description="Basic and acidic residues" evidence="1">
    <location>
        <begin position="610"/>
        <end position="621"/>
    </location>
</feature>
<feature type="compositionally biased region" description="Polar residues" evidence="1">
    <location>
        <begin position="651"/>
        <end position="663"/>
    </location>
</feature>
<feature type="compositionally biased region" description="Acidic residues" evidence="1">
    <location>
        <begin position="896"/>
        <end position="910"/>
    </location>
</feature>
<feature type="compositionally biased region" description="Polar residues" evidence="1">
    <location>
        <begin position="1059"/>
        <end position="1071"/>
    </location>
</feature>
<dbReference type="AlphaFoldDB" id="A0A2J6RLV7"/>
<keyword evidence="3" id="KW-1185">Reference proteome</keyword>
<feature type="compositionally biased region" description="Acidic residues" evidence="1">
    <location>
        <begin position="927"/>
        <end position="944"/>
    </location>
</feature>
<feature type="compositionally biased region" description="Polar residues" evidence="1">
    <location>
        <begin position="1141"/>
        <end position="1150"/>
    </location>
</feature>
<evidence type="ECO:0000313" key="3">
    <source>
        <dbReference type="Proteomes" id="UP000235786"/>
    </source>
</evidence>
<evidence type="ECO:0008006" key="4">
    <source>
        <dbReference type="Google" id="ProtNLM"/>
    </source>
</evidence>
<feature type="compositionally biased region" description="Acidic residues" evidence="1">
    <location>
        <begin position="1078"/>
        <end position="1087"/>
    </location>
</feature>
<feature type="compositionally biased region" description="Polar residues" evidence="1">
    <location>
        <begin position="180"/>
        <end position="190"/>
    </location>
</feature>
<feature type="compositionally biased region" description="Basic and acidic residues" evidence="1">
    <location>
        <begin position="444"/>
        <end position="535"/>
    </location>
</feature>
<evidence type="ECO:0000256" key="1">
    <source>
        <dbReference type="SAM" id="MobiDB-lite"/>
    </source>
</evidence>
<feature type="compositionally biased region" description="Basic and acidic residues" evidence="1">
    <location>
        <begin position="858"/>
        <end position="867"/>
    </location>
</feature>
<reference evidence="2 3" key="1">
    <citation type="submission" date="2016-04" db="EMBL/GenBank/DDBJ databases">
        <title>A degradative enzymes factory behind the ericoid mycorrhizal symbiosis.</title>
        <authorList>
            <consortium name="DOE Joint Genome Institute"/>
            <person name="Martino E."/>
            <person name="Morin E."/>
            <person name="Grelet G."/>
            <person name="Kuo A."/>
            <person name="Kohler A."/>
            <person name="Daghino S."/>
            <person name="Barry K."/>
            <person name="Choi C."/>
            <person name="Cichocki N."/>
            <person name="Clum A."/>
            <person name="Copeland A."/>
            <person name="Hainaut M."/>
            <person name="Haridas S."/>
            <person name="Labutti K."/>
            <person name="Lindquist E."/>
            <person name="Lipzen A."/>
            <person name="Khouja H.-R."/>
            <person name="Murat C."/>
            <person name="Ohm R."/>
            <person name="Olson A."/>
            <person name="Spatafora J."/>
            <person name="Veneault-Fourrey C."/>
            <person name="Henrissat B."/>
            <person name="Grigoriev I."/>
            <person name="Martin F."/>
            <person name="Perotto S."/>
        </authorList>
    </citation>
    <scope>NUCLEOTIDE SEQUENCE [LARGE SCALE GENOMIC DNA]</scope>
    <source>
        <strain evidence="2 3">F</strain>
    </source>
</reference>
<feature type="compositionally biased region" description="Low complexity" evidence="1">
    <location>
        <begin position="978"/>
        <end position="990"/>
    </location>
</feature>
<feature type="compositionally biased region" description="Basic and acidic residues" evidence="1">
    <location>
        <begin position="116"/>
        <end position="125"/>
    </location>
</feature>
<proteinExistence type="predicted"/>
<feature type="region of interest" description="Disordered" evidence="1">
    <location>
        <begin position="100"/>
        <end position="190"/>
    </location>
</feature>
<name>A0A2J6RLV7_HYAVF</name>
<feature type="compositionally biased region" description="Polar residues" evidence="1">
    <location>
        <begin position="547"/>
        <end position="559"/>
    </location>
</feature>
<feature type="compositionally biased region" description="Polar residues" evidence="1">
    <location>
        <begin position="240"/>
        <end position="267"/>
    </location>
</feature>
<dbReference type="Proteomes" id="UP000235786">
    <property type="component" value="Unassembled WGS sequence"/>
</dbReference>
<dbReference type="STRING" id="1149755.A0A2J6RLV7"/>
<feature type="compositionally biased region" description="Acidic residues" evidence="1">
    <location>
        <begin position="868"/>
        <end position="884"/>
    </location>
</feature>
<protein>
    <recommendedName>
        <fullName evidence="4">Nucleolar protein Dnt1-like N-terminal domain-containing protein</fullName>
    </recommendedName>
</protein>
<feature type="compositionally biased region" description="Basic and acidic residues" evidence="1">
    <location>
        <begin position="1125"/>
        <end position="1139"/>
    </location>
</feature>
<feature type="compositionally biased region" description="Basic and acidic residues" evidence="1">
    <location>
        <begin position="885"/>
        <end position="895"/>
    </location>
</feature>